<dbReference type="GO" id="GO:0071014">
    <property type="term" value="C:post-mRNA release spliceosomal complex"/>
    <property type="evidence" value="ECO:0007669"/>
    <property type="project" value="TreeGrafter"/>
</dbReference>
<comment type="subcellular location">
    <subcellularLocation>
        <location evidence="1">Nucleus</location>
    </subcellularLocation>
</comment>
<dbReference type="SUPFAM" id="SSF48452">
    <property type="entry name" value="TPR-like"/>
    <property type="match status" value="4"/>
</dbReference>
<dbReference type="FunFam" id="1.25.40.10:FF:000306">
    <property type="entry name" value="Cell cycle control protein cwf4"/>
    <property type="match status" value="1"/>
</dbReference>
<keyword evidence="4" id="KW-0747">Spliceosome</keyword>
<evidence type="ECO:0000256" key="4">
    <source>
        <dbReference type="ARBA" id="ARBA00022728"/>
    </source>
</evidence>
<dbReference type="GO" id="GO:0071007">
    <property type="term" value="C:U2-type catalytic step 2 spliceosome"/>
    <property type="evidence" value="ECO:0007669"/>
    <property type="project" value="TreeGrafter"/>
</dbReference>
<keyword evidence="7" id="KW-0539">Nucleus</keyword>
<dbReference type="Gene3D" id="1.25.40.10">
    <property type="entry name" value="Tetratricopeptide repeat domain"/>
    <property type="match status" value="4"/>
</dbReference>
<evidence type="ECO:0000256" key="2">
    <source>
        <dbReference type="ARBA" id="ARBA00008644"/>
    </source>
</evidence>
<dbReference type="STRING" id="1173061.A0A0J9XJ80"/>
<comment type="caution">
    <text evidence="12">The sequence shown here is derived from an EMBL/GenBank/DDBJ whole genome shotgun (WGS) entry which is preliminary data.</text>
</comment>
<protein>
    <recommendedName>
        <fullName evidence="9">Pre-mRNA-splicing factor CLF1</fullName>
    </recommendedName>
</protein>
<feature type="domain" description="Pre-mRNA-splicing factor Syf1-like N-terminal HAT-repeats" evidence="11">
    <location>
        <begin position="59"/>
        <end position="204"/>
    </location>
</feature>
<evidence type="ECO:0000256" key="3">
    <source>
        <dbReference type="ARBA" id="ARBA00022664"/>
    </source>
</evidence>
<dbReference type="OrthoDB" id="541719at2759"/>
<evidence type="ECO:0000256" key="6">
    <source>
        <dbReference type="ARBA" id="ARBA00023187"/>
    </source>
</evidence>
<keyword evidence="3" id="KW-0507">mRNA processing</keyword>
<comment type="similarity">
    <text evidence="2">Belongs to the crooked-neck family.</text>
</comment>
<proteinExistence type="inferred from homology"/>
<keyword evidence="5" id="KW-0677">Repeat</keyword>
<keyword evidence="6" id="KW-0508">mRNA splicing</keyword>
<reference evidence="12" key="1">
    <citation type="submission" date="2014-03" db="EMBL/GenBank/DDBJ databases">
        <authorList>
            <person name="Casaregola S."/>
        </authorList>
    </citation>
    <scope>NUCLEOTIDE SEQUENCE [LARGE SCALE GENOMIC DNA]</scope>
    <source>
        <strain evidence="12">CLIB 918</strain>
    </source>
</reference>
<dbReference type="InterPro" id="IPR003107">
    <property type="entry name" value="HAT"/>
</dbReference>
<evidence type="ECO:0000256" key="8">
    <source>
        <dbReference type="ARBA" id="ARBA00037040"/>
    </source>
</evidence>
<dbReference type="InterPro" id="IPR011990">
    <property type="entry name" value="TPR-like_helical_dom_sf"/>
</dbReference>
<dbReference type="InterPro" id="IPR055430">
    <property type="entry name" value="HAT_Syf1_CNRKL1_C"/>
</dbReference>
<comment type="function">
    <text evidence="8">Involved in pre-mRNA splicing and cell cycle progression. Required for the spliceosome assembly and initiation of the DNA replication.</text>
</comment>
<dbReference type="InterPro" id="IPR055433">
    <property type="entry name" value="HAT_Syf1-like_N"/>
</dbReference>
<dbReference type="GO" id="GO:0000974">
    <property type="term" value="C:Prp19 complex"/>
    <property type="evidence" value="ECO:0007669"/>
    <property type="project" value="TreeGrafter"/>
</dbReference>
<dbReference type="Pfam" id="PF23231">
    <property type="entry name" value="HAT_Syf1_CNRKL1_C"/>
    <property type="match status" value="1"/>
</dbReference>
<dbReference type="PANTHER" id="PTHR11246:SF3">
    <property type="entry name" value="CROOKED NECK-LIKE PROTEIN 1"/>
    <property type="match status" value="1"/>
</dbReference>
<accession>A0A0J9XJ80</accession>
<keyword evidence="13" id="KW-1185">Reference proteome</keyword>
<evidence type="ECO:0000313" key="13">
    <source>
        <dbReference type="Proteomes" id="UP000242525"/>
    </source>
</evidence>
<evidence type="ECO:0000256" key="9">
    <source>
        <dbReference type="ARBA" id="ARBA00039167"/>
    </source>
</evidence>
<feature type="domain" description="Pre-mRNA-splicing factor Syf1/CRNKL1-like C-terminal HAT-repeats" evidence="10">
    <location>
        <begin position="339"/>
        <end position="543"/>
    </location>
</feature>
<dbReference type="SMART" id="SM00386">
    <property type="entry name" value="HAT"/>
    <property type="match status" value="12"/>
</dbReference>
<dbReference type="Proteomes" id="UP000242525">
    <property type="component" value="Unassembled WGS sequence"/>
</dbReference>
<sequence length="691" mass="82634">MADASTRKIKNKAVAQLQISAEQILLEAFERKEEPLKVPLQKFTDLEELYEYQGRKRREYEDALRRNRQDYGQWMRYAQWEFDQQEFARARSIFERALDVDSQNIPLWIRYIQSELKTRNINHARNLLDRAVTILPRVDKLWFNYVAVEETLLNIDGCREVFERWMRWNPPAAAWTAYINMEKRYNEIENARAIFQRFTAVHPEPENWIKWAKFEQEFGTPDNVREVYTIAIDSLTVIDEQYLNGADTSALDEKLLISFAKWESQEQEWERARAIYKFGLEHLSKSKSMNLYNAYTAFEKQYGDKDGIEDVILAKRRVKYEDEVKANPYDYDSWFSYLTLVEEASSSPDEIRDVYERAIANVPQISEKRYWRRYIFLWIRYAIYEELETQDIERAREVYKQCIKLIPHKKFSFDKIWLLYAKFEIRHGTLSTARKILGRAIALSGKPKLFKGYIALESELKEFDRCRKLYEKYIENYPELPQPWIEFAELEQMLGDVDRARAIFELAIAQQEMEMPELVWKRYIEFETEEEEYERARNLYEILVEKTGHVKVWISYAMFELQVPDENAPPPENEEDEEIELEVTDEAKIKARAVFQRAWDYFKANGKKEERVILNEAWKQFEQVHGTADDQAKVAKQQPYTVTKTKKLPDGSLQEYLDYVFPTDESDRTFTSFLENARKWKEMQAKQSQQA</sequence>
<gene>
    <name evidence="12" type="ORF">BN980_GECA20s01055g</name>
</gene>
<evidence type="ECO:0000256" key="1">
    <source>
        <dbReference type="ARBA" id="ARBA00004123"/>
    </source>
</evidence>
<organism evidence="12 13">
    <name type="scientific">Geotrichum candidum</name>
    <name type="common">Oospora lactis</name>
    <name type="synonym">Dipodascus geotrichum</name>
    <dbReference type="NCBI Taxonomy" id="1173061"/>
    <lineage>
        <taxon>Eukaryota</taxon>
        <taxon>Fungi</taxon>
        <taxon>Dikarya</taxon>
        <taxon>Ascomycota</taxon>
        <taxon>Saccharomycotina</taxon>
        <taxon>Dipodascomycetes</taxon>
        <taxon>Dipodascales</taxon>
        <taxon>Dipodascaceae</taxon>
        <taxon>Geotrichum</taxon>
    </lineage>
</organism>
<dbReference type="Pfam" id="PF23233">
    <property type="entry name" value="HAT_Syf1_CNRKL1_N"/>
    <property type="match status" value="1"/>
</dbReference>
<dbReference type="FunFam" id="1.25.40.10:FF:000796">
    <property type="entry name" value="Crooked neck pre-mRNA splicing factor 1"/>
    <property type="match status" value="1"/>
</dbReference>
<evidence type="ECO:0000259" key="10">
    <source>
        <dbReference type="Pfam" id="PF23231"/>
    </source>
</evidence>
<evidence type="ECO:0000259" key="11">
    <source>
        <dbReference type="Pfam" id="PF23233"/>
    </source>
</evidence>
<dbReference type="AlphaFoldDB" id="A0A0J9XJ80"/>
<dbReference type="GO" id="GO:0071011">
    <property type="term" value="C:precatalytic spliceosome"/>
    <property type="evidence" value="ECO:0007669"/>
    <property type="project" value="TreeGrafter"/>
</dbReference>
<evidence type="ECO:0000256" key="7">
    <source>
        <dbReference type="ARBA" id="ARBA00023242"/>
    </source>
</evidence>
<evidence type="ECO:0000256" key="5">
    <source>
        <dbReference type="ARBA" id="ARBA00022737"/>
    </source>
</evidence>
<evidence type="ECO:0000313" key="12">
    <source>
        <dbReference type="EMBL" id="CDO57316.1"/>
    </source>
</evidence>
<dbReference type="InterPro" id="IPR045075">
    <property type="entry name" value="Syf1-like"/>
</dbReference>
<dbReference type="EMBL" id="CCBN010000020">
    <property type="protein sequence ID" value="CDO57316.1"/>
    <property type="molecule type" value="Genomic_DNA"/>
</dbReference>
<dbReference type="FunFam" id="1.25.40.10:FF:000048">
    <property type="entry name" value="Cell cycle control protein"/>
    <property type="match status" value="1"/>
</dbReference>
<dbReference type="GO" id="GO:0000245">
    <property type="term" value="P:spliceosomal complex assembly"/>
    <property type="evidence" value="ECO:0007669"/>
    <property type="project" value="TreeGrafter"/>
</dbReference>
<name>A0A0J9XJ80_GEOCN</name>
<dbReference type="PANTHER" id="PTHR11246">
    <property type="entry name" value="PRE-MRNA SPLICING FACTOR"/>
    <property type="match status" value="1"/>
</dbReference>